<comment type="function">
    <text evidence="6">Specifically methylates the N7 position of a guanine in 16S rRNA.</text>
</comment>
<dbReference type="GO" id="GO:0005829">
    <property type="term" value="C:cytosol"/>
    <property type="evidence" value="ECO:0007669"/>
    <property type="project" value="TreeGrafter"/>
</dbReference>
<dbReference type="HAMAP" id="MF_00074">
    <property type="entry name" value="16SrRNA_methyltr_G"/>
    <property type="match status" value="1"/>
</dbReference>
<reference evidence="7 8" key="1">
    <citation type="journal article" date="2015" name="Genome Announc.">
        <title>Genomes of Geoalkalibacter ferrihydriticus Z-0531T and Geoalkalibacter subterraneus Red1T, Two Haloalkaliphilic Metal-Reducing Deltaproteobacteria.</title>
        <authorList>
            <person name="Badalamenti J.P."/>
            <person name="Krajmalnik-Brown R."/>
            <person name="Torres C.I."/>
            <person name="Bond D.R."/>
        </authorList>
    </citation>
    <scope>NUCLEOTIDE SEQUENCE [LARGE SCALE GENOMIC DNA]</scope>
    <source>
        <strain evidence="7 8">Red1</strain>
    </source>
</reference>
<dbReference type="KEGG" id="gsb:GSUB_16410"/>
<evidence type="ECO:0000313" key="8">
    <source>
        <dbReference type="Proteomes" id="UP000035036"/>
    </source>
</evidence>
<dbReference type="HOGENOM" id="CLU_065341_2_0_7"/>
<accession>A0A0B5FK80</accession>
<feature type="binding site" evidence="6">
    <location>
        <position position="85"/>
    </location>
    <ligand>
        <name>S-adenosyl-L-methionine</name>
        <dbReference type="ChEBI" id="CHEBI:59789"/>
    </ligand>
</feature>
<name>A0A0B5FK80_9BACT</name>
<dbReference type="NCBIfam" id="TIGR00138">
    <property type="entry name" value="rsmG_gidB"/>
    <property type="match status" value="1"/>
</dbReference>
<keyword evidence="8" id="KW-1185">Reference proteome</keyword>
<dbReference type="PANTHER" id="PTHR31760">
    <property type="entry name" value="S-ADENOSYL-L-METHIONINE-DEPENDENT METHYLTRANSFERASES SUPERFAMILY PROTEIN"/>
    <property type="match status" value="1"/>
</dbReference>
<proteinExistence type="inferred from homology"/>
<dbReference type="InterPro" id="IPR029063">
    <property type="entry name" value="SAM-dependent_MTases_sf"/>
</dbReference>
<evidence type="ECO:0000256" key="2">
    <source>
        <dbReference type="ARBA" id="ARBA00022552"/>
    </source>
</evidence>
<dbReference type="CDD" id="cd02440">
    <property type="entry name" value="AdoMet_MTases"/>
    <property type="match status" value="1"/>
</dbReference>
<comment type="similarity">
    <text evidence="6">Belongs to the methyltransferase superfamily. RNA methyltransferase RsmG family.</text>
</comment>
<dbReference type="InterPro" id="IPR003682">
    <property type="entry name" value="rRNA_ssu_MeTfrase_G"/>
</dbReference>
<keyword evidence="2 6" id="KW-0698">rRNA processing</keyword>
<keyword evidence="3 6" id="KW-0489">Methyltransferase</keyword>
<evidence type="ECO:0000256" key="6">
    <source>
        <dbReference type="HAMAP-Rule" id="MF_00074"/>
    </source>
</evidence>
<gene>
    <name evidence="6" type="primary">rsmG</name>
    <name evidence="7" type="ORF">GSUB_16410</name>
</gene>
<dbReference type="AlphaFoldDB" id="A0A0B5FK80"/>
<evidence type="ECO:0000313" key="7">
    <source>
        <dbReference type="EMBL" id="AJF07818.1"/>
    </source>
</evidence>
<evidence type="ECO:0000256" key="4">
    <source>
        <dbReference type="ARBA" id="ARBA00022679"/>
    </source>
</evidence>
<dbReference type="EC" id="2.1.1.-" evidence="6"/>
<comment type="subcellular location">
    <subcellularLocation>
        <location evidence="6">Cytoplasm</location>
    </subcellularLocation>
</comment>
<protein>
    <recommendedName>
        <fullName evidence="6">Ribosomal RNA small subunit methyltransferase G</fullName>
        <ecNumber evidence="6">2.1.1.-</ecNumber>
    </recommendedName>
    <alternativeName>
        <fullName evidence="6">16S rRNA 7-methylguanosine methyltransferase</fullName>
        <shortName evidence="6">16S rRNA m7G methyltransferase</shortName>
    </alternativeName>
</protein>
<dbReference type="STRING" id="483547.GSUB_16410"/>
<dbReference type="EMBL" id="CP010311">
    <property type="protein sequence ID" value="AJF07818.1"/>
    <property type="molecule type" value="Genomic_DNA"/>
</dbReference>
<dbReference type="GO" id="GO:0070043">
    <property type="term" value="F:rRNA (guanine-N7-)-methyltransferase activity"/>
    <property type="evidence" value="ECO:0007669"/>
    <property type="project" value="UniProtKB-UniRule"/>
</dbReference>
<evidence type="ECO:0000256" key="5">
    <source>
        <dbReference type="ARBA" id="ARBA00022691"/>
    </source>
</evidence>
<dbReference type="SUPFAM" id="SSF53335">
    <property type="entry name" value="S-adenosyl-L-methionine-dependent methyltransferases"/>
    <property type="match status" value="1"/>
</dbReference>
<feature type="binding site" evidence="6">
    <location>
        <begin position="131"/>
        <end position="132"/>
    </location>
    <ligand>
        <name>S-adenosyl-L-methionine</name>
        <dbReference type="ChEBI" id="CHEBI:59789"/>
    </ligand>
</feature>
<keyword evidence="5 6" id="KW-0949">S-adenosyl-L-methionine</keyword>
<feature type="binding site" evidence="6">
    <location>
        <position position="150"/>
    </location>
    <ligand>
        <name>S-adenosyl-L-methionine</name>
        <dbReference type="ChEBI" id="CHEBI:59789"/>
    </ligand>
</feature>
<sequence>MAAKLFLDTKIKQCMAALGLQLDEQVRTKLLIYQEELLRWNKKINLTAVCDPEESVEKNLVDSLTALPFIAEGSRLLDMGSGAGLPGLPLAVARPDLKVVSLEAVAKKVHFQRHAARHLGLSNFTAYQGRIENYPQLLEKENIFDVVIARALTELPQLLQWASPYLKGAGLMIAMKGPREGDADETQPHTDLQGFIQRENRPIVLPVSKARRHLLIYEKQ</sequence>
<keyword evidence="4 6" id="KW-0808">Transferase</keyword>
<dbReference type="Pfam" id="PF02527">
    <property type="entry name" value="GidB"/>
    <property type="match status" value="1"/>
</dbReference>
<feature type="binding site" evidence="6">
    <location>
        <position position="80"/>
    </location>
    <ligand>
        <name>S-adenosyl-L-methionine</name>
        <dbReference type="ChEBI" id="CHEBI:59789"/>
    </ligand>
</feature>
<organism evidence="7 8">
    <name type="scientific">Geoalkalibacter subterraneus</name>
    <dbReference type="NCBI Taxonomy" id="483547"/>
    <lineage>
        <taxon>Bacteria</taxon>
        <taxon>Pseudomonadati</taxon>
        <taxon>Thermodesulfobacteriota</taxon>
        <taxon>Desulfuromonadia</taxon>
        <taxon>Desulfuromonadales</taxon>
        <taxon>Geoalkalibacteraceae</taxon>
        <taxon>Geoalkalibacter</taxon>
    </lineage>
</organism>
<dbReference type="Proteomes" id="UP000035036">
    <property type="component" value="Chromosome"/>
</dbReference>
<comment type="caution">
    <text evidence="6">Lacks conserved residue(s) required for the propagation of feature annotation.</text>
</comment>
<dbReference type="PIRSF" id="PIRSF003078">
    <property type="entry name" value="GidB"/>
    <property type="match status" value="1"/>
</dbReference>
<evidence type="ECO:0000256" key="1">
    <source>
        <dbReference type="ARBA" id="ARBA00022490"/>
    </source>
</evidence>
<dbReference type="Gene3D" id="3.40.50.150">
    <property type="entry name" value="Vaccinia Virus protein VP39"/>
    <property type="match status" value="1"/>
</dbReference>
<dbReference type="PANTHER" id="PTHR31760:SF0">
    <property type="entry name" value="S-ADENOSYL-L-METHIONINE-DEPENDENT METHYLTRANSFERASES SUPERFAMILY PROTEIN"/>
    <property type="match status" value="1"/>
</dbReference>
<evidence type="ECO:0000256" key="3">
    <source>
        <dbReference type="ARBA" id="ARBA00022603"/>
    </source>
</evidence>
<keyword evidence="1 6" id="KW-0963">Cytoplasm</keyword>